<evidence type="ECO:0008006" key="6">
    <source>
        <dbReference type="Google" id="ProtNLM"/>
    </source>
</evidence>
<sequence length="215" mass="24907">MKYLFATLLSVYLVTSFAQTPQFYRYKDENGSYIISNTLPPEAAALGYDIVTSRGNVIEHIAPKKSAADLAKEAELEKQKEIEKKLSEEKAQQALVQSRKDEVLLKLFSCKEDIIRSRDEKISSIEVLVSITKENINRQINVLKDAKKKMLELQQTGQPLPPHLQNLLNDTRENIKESKAFLKQKKLEIVDVHNQYQSQIERFEYLMEQKKHIEQ</sequence>
<evidence type="ECO:0000313" key="5">
    <source>
        <dbReference type="Proteomes" id="UP000051494"/>
    </source>
</evidence>
<evidence type="ECO:0000256" key="2">
    <source>
        <dbReference type="SAM" id="SignalP"/>
    </source>
</evidence>
<dbReference type="AlphaFoldDB" id="A0A0Q9YFU8"/>
<dbReference type="EMBL" id="LKHV01000002">
    <property type="protein sequence ID" value="KRG19451.1"/>
    <property type="molecule type" value="Genomic_DNA"/>
</dbReference>
<name>A0A0Q9YFU8_9GAMM</name>
<proteinExistence type="predicted"/>
<protein>
    <recommendedName>
        <fullName evidence="6">DUF4124 domain-containing protein</fullName>
    </recommendedName>
</protein>
<organism evidence="3">
    <name type="scientific">Candidatus Berkiella cookevillensis</name>
    <dbReference type="NCBI Taxonomy" id="437022"/>
    <lineage>
        <taxon>Bacteria</taxon>
        <taxon>Pseudomonadati</taxon>
        <taxon>Pseudomonadota</taxon>
        <taxon>Gammaproteobacteria</taxon>
        <taxon>Candidatus Berkiellales</taxon>
        <taxon>Candidatus Berkiellaceae</taxon>
        <taxon>Candidatus Berkiella</taxon>
    </lineage>
</organism>
<evidence type="ECO:0000313" key="3">
    <source>
        <dbReference type="EMBL" id="KRG19451.1"/>
    </source>
</evidence>
<accession>A0A0Q9YFU8</accession>
<gene>
    <name evidence="4" type="ORF">CC99x_000870</name>
    <name evidence="3" type="ORF">CC99x_00463</name>
</gene>
<reference evidence="3" key="1">
    <citation type="submission" date="2015-09" db="EMBL/GenBank/DDBJ databases">
        <title>Draft Genome Sequences of Two Novel Amoeba-resistant Intranuclear Bacteria, Candidatus Berkiella cookevillensis and Candidatus Berkiella aquae.</title>
        <authorList>
            <person name="Mehari Y.T."/>
            <person name="Arivett B.A."/>
            <person name="Farone A.L."/>
            <person name="Gunderson J.H."/>
            <person name="Farone M.B."/>
        </authorList>
    </citation>
    <scope>NUCLEOTIDE SEQUENCE [LARGE SCALE GENOMIC DNA]</scope>
    <source>
        <strain evidence="3">CC99</strain>
    </source>
</reference>
<feature type="signal peptide" evidence="2">
    <location>
        <begin position="1"/>
        <end position="18"/>
    </location>
</feature>
<reference evidence="4" key="3">
    <citation type="submission" date="2021-06" db="EMBL/GenBank/DDBJ databases">
        <title>Genomic Description and Analysis of Intracellular Bacteria, Candidatus Berkiella cookevillensis and Candidatus Berkiella aquae.</title>
        <authorList>
            <person name="Kidane D.T."/>
            <person name="Mehari Y.T."/>
            <person name="Rice F.C."/>
            <person name="Arivett B.A."/>
            <person name="Farone A.L."/>
            <person name="Berk S.G."/>
            <person name="Farone M.B."/>
        </authorList>
    </citation>
    <scope>NUCLEOTIDE SEQUENCE</scope>
    <source>
        <strain evidence="4">CC99</strain>
    </source>
</reference>
<feature type="chain" id="PRO_5043129639" description="DUF4124 domain-containing protein" evidence="2">
    <location>
        <begin position="19"/>
        <end position="215"/>
    </location>
</feature>
<comment type="caution">
    <text evidence="3">The sequence shown here is derived from an EMBL/GenBank/DDBJ whole genome shotgun (WGS) entry which is preliminary data.</text>
</comment>
<evidence type="ECO:0000313" key="4">
    <source>
        <dbReference type="EMBL" id="MCS5707447.1"/>
    </source>
</evidence>
<dbReference type="Proteomes" id="UP000051494">
    <property type="component" value="Unassembled WGS sequence"/>
</dbReference>
<evidence type="ECO:0000256" key="1">
    <source>
        <dbReference type="SAM" id="Coils"/>
    </source>
</evidence>
<feature type="coiled-coil region" evidence="1">
    <location>
        <begin position="64"/>
        <end position="92"/>
    </location>
</feature>
<keyword evidence="1" id="KW-0175">Coiled coil</keyword>
<dbReference type="EMBL" id="LKHV02000001">
    <property type="protein sequence ID" value="MCS5707447.1"/>
    <property type="molecule type" value="Genomic_DNA"/>
</dbReference>
<dbReference type="RefSeq" id="WP_057623261.1">
    <property type="nucleotide sequence ID" value="NZ_LKHV02000001.1"/>
</dbReference>
<keyword evidence="5" id="KW-1185">Reference proteome</keyword>
<dbReference type="OrthoDB" id="6080407at2"/>
<dbReference type="STRING" id="437022.CC99x_00463"/>
<keyword evidence="2" id="KW-0732">Signal</keyword>
<reference evidence="4" key="2">
    <citation type="journal article" date="2016" name="Genome Announc.">
        <title>Draft Genome Sequences of Two Novel Amoeba-Resistant Intranuclear Bacteria, 'Candidatus Berkiella cookevillensis' and 'Candidatus Berkiella aquae'.</title>
        <authorList>
            <person name="Mehari Y.T."/>
            <person name="Arivett B.A."/>
            <person name="Farone A.L."/>
            <person name="Gunderson J.H."/>
            <person name="Farone M.B."/>
        </authorList>
    </citation>
    <scope>NUCLEOTIDE SEQUENCE</scope>
    <source>
        <strain evidence="4">CC99</strain>
    </source>
</reference>